<evidence type="ECO:0000313" key="4">
    <source>
        <dbReference type="Proteomes" id="UP001396334"/>
    </source>
</evidence>
<gene>
    <name evidence="3" type="ORF">V6N11_054727</name>
</gene>
<reference evidence="3 4" key="1">
    <citation type="journal article" date="2024" name="G3 (Bethesda)">
        <title>Genome assembly of Hibiscus sabdariffa L. provides insights into metabolisms of medicinal natural products.</title>
        <authorList>
            <person name="Kim T."/>
        </authorList>
    </citation>
    <scope>NUCLEOTIDE SEQUENCE [LARGE SCALE GENOMIC DNA]</scope>
    <source>
        <strain evidence="3">TK-2024</strain>
        <tissue evidence="3">Old leaves</tissue>
    </source>
</reference>
<comment type="caution">
    <text evidence="3">The sequence shown here is derived from an EMBL/GenBank/DDBJ whole genome shotgun (WGS) entry which is preliminary data.</text>
</comment>
<organism evidence="3 4">
    <name type="scientific">Hibiscus sabdariffa</name>
    <name type="common">roselle</name>
    <dbReference type="NCBI Taxonomy" id="183260"/>
    <lineage>
        <taxon>Eukaryota</taxon>
        <taxon>Viridiplantae</taxon>
        <taxon>Streptophyta</taxon>
        <taxon>Embryophyta</taxon>
        <taxon>Tracheophyta</taxon>
        <taxon>Spermatophyta</taxon>
        <taxon>Magnoliopsida</taxon>
        <taxon>eudicotyledons</taxon>
        <taxon>Gunneridae</taxon>
        <taxon>Pentapetalae</taxon>
        <taxon>rosids</taxon>
        <taxon>malvids</taxon>
        <taxon>Malvales</taxon>
        <taxon>Malvaceae</taxon>
        <taxon>Malvoideae</taxon>
        <taxon>Hibiscus</taxon>
    </lineage>
</organism>
<feature type="region of interest" description="Disordered" evidence="1">
    <location>
        <begin position="242"/>
        <end position="282"/>
    </location>
</feature>
<feature type="transmembrane region" description="Helical" evidence="2">
    <location>
        <begin position="63"/>
        <end position="84"/>
    </location>
</feature>
<dbReference type="Proteomes" id="UP001396334">
    <property type="component" value="Unassembled WGS sequence"/>
</dbReference>
<keyword evidence="2" id="KW-0472">Membrane</keyword>
<accession>A0ABR2S4Z4</accession>
<name>A0ABR2S4Z4_9ROSI</name>
<keyword evidence="4" id="KW-1185">Reference proteome</keyword>
<evidence type="ECO:0000256" key="2">
    <source>
        <dbReference type="SAM" id="Phobius"/>
    </source>
</evidence>
<dbReference type="EMBL" id="JBBPBN010000017">
    <property type="protein sequence ID" value="KAK9020237.1"/>
    <property type="molecule type" value="Genomic_DNA"/>
</dbReference>
<keyword evidence="2" id="KW-0812">Transmembrane</keyword>
<evidence type="ECO:0000256" key="1">
    <source>
        <dbReference type="SAM" id="MobiDB-lite"/>
    </source>
</evidence>
<feature type="compositionally biased region" description="Polar residues" evidence="1">
    <location>
        <begin position="247"/>
        <end position="258"/>
    </location>
</feature>
<feature type="region of interest" description="Disordered" evidence="1">
    <location>
        <begin position="202"/>
        <end position="221"/>
    </location>
</feature>
<feature type="compositionally biased region" description="Pro residues" evidence="1">
    <location>
        <begin position="270"/>
        <end position="282"/>
    </location>
</feature>
<sequence length="282" mass="29908">MRRSMEELTSVMVKFQSLGSSEIDDPKEFGILLPRLLHVSPPSRVGLGSRLFSHGFDLKSRRIPFISLLVLLCCWLLTVLSLLVNNKSHGDVPGNVLLTIEGVEANNVIIETIHLSLIQFTDAKTVSSARNALDGISILSFATQAYSDESRDHTISYPSLLATQAPGMPVASNVCQNPQSAPLYPRTDYAASVAIQAQPSAGQIPAWDPSPQARPPYGSVLGTVPGQAYQSSVVPAYMNAVPPAGSSPHSQPGASSMGMSPPEANVRPGGAPPPGQPPYFGQ</sequence>
<keyword evidence="2" id="KW-1133">Transmembrane helix</keyword>
<protein>
    <submittedName>
        <fullName evidence="3">Uncharacterized protein</fullName>
    </submittedName>
</protein>
<proteinExistence type="predicted"/>
<evidence type="ECO:0000313" key="3">
    <source>
        <dbReference type="EMBL" id="KAK9020237.1"/>
    </source>
</evidence>